<sequence>MNGIKIAVIHFGYESTRAEQPPVAPRAVCFQPRKTANLNDESLRSMREWDQR</sequence>
<organism evidence="1 2">
    <name type="scientific">Calycomorphotria hydatis</name>
    <dbReference type="NCBI Taxonomy" id="2528027"/>
    <lineage>
        <taxon>Bacteria</taxon>
        <taxon>Pseudomonadati</taxon>
        <taxon>Planctomycetota</taxon>
        <taxon>Planctomycetia</taxon>
        <taxon>Planctomycetales</taxon>
        <taxon>Planctomycetaceae</taxon>
        <taxon>Calycomorphotria</taxon>
    </lineage>
</organism>
<evidence type="ECO:0000313" key="1">
    <source>
        <dbReference type="EMBL" id="QDT66058.1"/>
    </source>
</evidence>
<dbReference type="AlphaFoldDB" id="A0A517TCG0"/>
<protein>
    <submittedName>
        <fullName evidence="1">Uncharacterized protein</fullName>
    </submittedName>
</protein>
<dbReference type="Proteomes" id="UP000319976">
    <property type="component" value="Chromosome"/>
</dbReference>
<proteinExistence type="predicted"/>
<gene>
    <name evidence="1" type="ORF">V22_33220</name>
</gene>
<dbReference type="EMBL" id="CP036316">
    <property type="protein sequence ID" value="QDT66058.1"/>
    <property type="molecule type" value="Genomic_DNA"/>
</dbReference>
<keyword evidence="2" id="KW-1185">Reference proteome</keyword>
<evidence type="ECO:0000313" key="2">
    <source>
        <dbReference type="Proteomes" id="UP000319976"/>
    </source>
</evidence>
<dbReference type="KEGG" id="chya:V22_33220"/>
<name>A0A517TCG0_9PLAN</name>
<accession>A0A517TCG0</accession>
<reference evidence="1 2" key="1">
    <citation type="submission" date="2019-02" db="EMBL/GenBank/DDBJ databases">
        <title>Deep-cultivation of Planctomycetes and their phenomic and genomic characterization uncovers novel biology.</title>
        <authorList>
            <person name="Wiegand S."/>
            <person name="Jogler M."/>
            <person name="Boedeker C."/>
            <person name="Pinto D."/>
            <person name="Vollmers J."/>
            <person name="Rivas-Marin E."/>
            <person name="Kohn T."/>
            <person name="Peeters S.H."/>
            <person name="Heuer A."/>
            <person name="Rast P."/>
            <person name="Oberbeckmann S."/>
            <person name="Bunk B."/>
            <person name="Jeske O."/>
            <person name="Meyerdierks A."/>
            <person name="Storesund J.E."/>
            <person name="Kallscheuer N."/>
            <person name="Luecker S."/>
            <person name="Lage O.M."/>
            <person name="Pohl T."/>
            <person name="Merkel B.J."/>
            <person name="Hornburger P."/>
            <person name="Mueller R.-W."/>
            <person name="Bruemmer F."/>
            <person name="Labrenz M."/>
            <person name="Spormann A.M."/>
            <person name="Op den Camp H."/>
            <person name="Overmann J."/>
            <person name="Amann R."/>
            <person name="Jetten M.S.M."/>
            <person name="Mascher T."/>
            <person name="Medema M.H."/>
            <person name="Devos D.P."/>
            <person name="Kaster A.-K."/>
            <person name="Ovreas L."/>
            <person name="Rohde M."/>
            <person name="Galperin M.Y."/>
            <person name="Jogler C."/>
        </authorList>
    </citation>
    <scope>NUCLEOTIDE SEQUENCE [LARGE SCALE GENOMIC DNA]</scope>
    <source>
        <strain evidence="1 2">V22</strain>
    </source>
</reference>